<dbReference type="PATRIC" id="fig|317.243.peg.819"/>
<evidence type="ECO:0000256" key="1">
    <source>
        <dbReference type="SAM" id="Phobius"/>
    </source>
</evidence>
<dbReference type="CDD" id="cd20705">
    <property type="entry name" value="MIX_I"/>
    <property type="match status" value="1"/>
</dbReference>
<sequence length="1240" mass="137102">MPNPVGTLSRGPCCEINKLIVQVVGTHHPSTQRLAFYEKDASKRLDAVTAQDRPETITAYMCAPSQLHVWDWSGEPQHRLMLEVETTQGKPILLPLPETRITQRQLDQQWNQIVPVLPFVALPGVNSAHDHGAPVLCRAGFIYVFVDGRLWRELEVRISDERTTYHDIELEKFREGEGYGDEARLATGKALDDIWLPSNWNDRPVDTQLCFSEVQLSGARLQRLESDSALRRQRCQSPDLRVSKERSKTVFANRPDGVAMLDAFSTFDVRDKDNQAAASRAHVTWLNLNRGAFPLSVPAPQRARQTSFEWMIDQPARYLCDLSGEFLADAFSAARKHVQLCEAGTAPYVPLPLEIGAWAQCLEHIVDPNTQGDAGLWTAQPPAPDVLQTARSRALYGVMLLDSQYRLRHLSTRIYDQRHLLELCGARAQRYPHHASALLVQQLIVPHSIGGKKNPLHQQLDMLKEKSRLDINRFTASSERAQLWRQQEMSQALLSECLQQRQTEQCLADHLSLDGFKYAAAFHFVSQLFVTLALGPSGYDPLAASGDISDAMTGLSLYSPDASVGQQWIAHVSNDPQHPMHRMLWPDAGQQDLDAPYQAPANPEVNQGDGAFRATELASTEQDSVAPAGAYSTIDAMFLASLLKMGELKNTLTVTGKAGAGVLVAINENLQGALEAAERAVHGAQHIALQDPAAKRFRLNEAAHRRSLAQLRGMLPQAFGDLHFLSHADARRKAYYIFGLDDMPENIGRSAQVYGVYRNQNGVMKSPAEDHGFARPQPDLPPERIVIGIPRNHRTALTVSRLNQGFNDAWQKDMAKHTADKAEKLSGLENAIKLRDSMRDSTAFRVLDSVPVAGLIVGLEIWNLMNELGAREQTNREKTAIRGGVGSFGAVVDLAVALEALTVKLAGSKSILAAGRKTVLTISDDIAKQFFGSLSDRLVKKYSSRLLGQISAGLIFSGLNLYDAWCSYSWGDDAYIGHLIMASGGLIGTSSSFLVGGTAFLGLSPLAWAGLLLIVAGAGLAYWLSSKPIEDWLKKGPFGDDPHNAAPHLQDAQNAFYYLVSLFANIRVSIDRNPEYVPDGMLDFSDTVPFVVRSANTRIRIESNLGGLLSGLGELGTQAFLNLKSFEVFFDQYSDRSKTSSSQIAVTPVAYRLLPGALELFVKTPFSYKAEPAENLPEVYHVWRVRAQLSLNDGQRTWVFPAPPPKDPTPFGPTYARPDFENTERLFWADETENRAKDAK</sequence>
<feature type="transmembrane region" description="Helical" evidence="1">
    <location>
        <begin position="946"/>
        <end position="962"/>
    </location>
</feature>
<dbReference type="Proteomes" id="UP000093104">
    <property type="component" value="Unassembled WGS sequence"/>
</dbReference>
<proteinExistence type="predicted"/>
<dbReference type="OrthoDB" id="5406083at2"/>
<gene>
    <name evidence="2" type="ORF">AFK24_17645</name>
</gene>
<organism evidence="2 3">
    <name type="scientific">Pseudomonas syringae</name>
    <dbReference type="NCBI Taxonomy" id="317"/>
    <lineage>
        <taxon>Bacteria</taxon>
        <taxon>Pseudomonadati</taxon>
        <taxon>Pseudomonadota</taxon>
        <taxon>Gammaproteobacteria</taxon>
        <taxon>Pseudomonadales</taxon>
        <taxon>Pseudomonadaceae</taxon>
        <taxon>Pseudomonas</taxon>
    </lineage>
</organism>
<reference evidence="2 3" key="1">
    <citation type="submission" date="2015-07" db="EMBL/GenBank/DDBJ databases">
        <title>Draft genome sequence of a diazotrophic, plant growth-promoting rhizobacterium of the Pseudomonas syringae complex.</title>
        <authorList>
            <person name="Patten C.L."/>
            <person name="Jeong H."/>
        </authorList>
    </citation>
    <scope>NUCLEOTIDE SEQUENCE [LARGE SCALE GENOMIC DNA]</scope>
    <source>
        <strain evidence="2 3">GR12-2</strain>
    </source>
</reference>
<dbReference type="RefSeq" id="WP_065834451.1">
    <property type="nucleotide sequence ID" value="NZ_LGSI01000051.1"/>
</dbReference>
<keyword evidence="1" id="KW-0472">Membrane</keyword>
<evidence type="ECO:0000313" key="3">
    <source>
        <dbReference type="Proteomes" id="UP000093104"/>
    </source>
</evidence>
<evidence type="ECO:0000313" key="2">
    <source>
        <dbReference type="EMBL" id="OCR23635.1"/>
    </source>
</evidence>
<name>A0A1C7Z621_PSESX</name>
<feature type="transmembrane region" description="Helical" evidence="1">
    <location>
        <begin position="1006"/>
        <end position="1025"/>
    </location>
</feature>
<feature type="transmembrane region" description="Helical" evidence="1">
    <location>
        <begin position="974"/>
        <end position="1000"/>
    </location>
</feature>
<protein>
    <submittedName>
        <fullName evidence="2">Uncharacterized protein</fullName>
    </submittedName>
</protein>
<dbReference type="AlphaFoldDB" id="A0A1C7Z621"/>
<keyword evidence="1" id="KW-0812">Transmembrane</keyword>
<keyword evidence="1" id="KW-1133">Transmembrane helix</keyword>
<accession>A0A1C7Z621</accession>
<comment type="caution">
    <text evidence="2">The sequence shown here is derived from an EMBL/GenBank/DDBJ whole genome shotgun (WGS) entry which is preliminary data.</text>
</comment>
<dbReference type="EMBL" id="LGSI01000051">
    <property type="protein sequence ID" value="OCR23635.1"/>
    <property type="molecule type" value="Genomic_DNA"/>
</dbReference>